<dbReference type="InterPro" id="IPR029063">
    <property type="entry name" value="SAM-dependent_MTases_sf"/>
</dbReference>
<dbReference type="Proteomes" id="UP000447545">
    <property type="component" value="Unassembled WGS sequence"/>
</dbReference>
<feature type="domain" description="PG-1098 ferredoxin-like" evidence="2">
    <location>
        <begin position="279"/>
        <end position="321"/>
    </location>
</feature>
<name>A0A7K1GAT1_9FLAO</name>
<dbReference type="Pfam" id="PF22013">
    <property type="entry name" value="PG_1098_Fer"/>
    <property type="match status" value="1"/>
</dbReference>
<evidence type="ECO:0000259" key="2">
    <source>
        <dbReference type="Pfam" id="PF22013"/>
    </source>
</evidence>
<accession>A0A7K1GAT1</accession>
<evidence type="ECO:0000313" key="3">
    <source>
        <dbReference type="EMBL" id="MTE25504.1"/>
    </source>
</evidence>
<dbReference type="SUPFAM" id="SSF53335">
    <property type="entry name" value="S-adenosyl-L-methionine-dependent methyltransferases"/>
    <property type="match status" value="1"/>
</dbReference>
<keyword evidence="3" id="KW-0808">Transferase</keyword>
<evidence type="ECO:0000313" key="4">
    <source>
        <dbReference type="Proteomes" id="UP000447545"/>
    </source>
</evidence>
<keyword evidence="4" id="KW-1185">Reference proteome</keyword>
<gene>
    <name evidence="3" type="ORF">F1003_01065</name>
</gene>
<dbReference type="GO" id="GO:0032259">
    <property type="term" value="P:methylation"/>
    <property type="evidence" value="ECO:0007669"/>
    <property type="project" value="UniProtKB-KW"/>
</dbReference>
<dbReference type="Pfam" id="PF18096">
    <property type="entry name" value="Thump_like"/>
    <property type="match status" value="1"/>
</dbReference>
<proteinExistence type="predicted"/>
<dbReference type="GO" id="GO:0008168">
    <property type="term" value="F:methyltransferase activity"/>
    <property type="evidence" value="ECO:0007669"/>
    <property type="project" value="UniProtKB-KW"/>
</dbReference>
<sequence length="392" mass="44898">MNKAILNIEVQEFINSHINSDVSSLLLKGLPFEGIDAKLIIEQIEAKKRSEKKLPTWFKTENIYYPNKLNTEQTSSEITAQYKADLVSGKNLIDLTGGFGVDAFYFSKQVENVIHCEIKSGLSKIVAHNFDQLQVSNVECINENGIETLKKLDQQFDWIYIDPSRRDDSKNKVFLITDCTPNVKTYQGLFLKYAENVMIKTSPLLDISATLLEISNVKEIHVVAVNNEVKELLWILERNYSGSVLIKTVNIQKENQQTFDFYYDEESTAKVEYTRPSNYLYEPNSAILKAGAFKSVSYDLGVKKLHKHSHLYTSKTLIDFPGRRFNIENVVPFNKKAFSKLKIQKANITTRNFPLSVSNIRKKFKVKDGGTIFLFFTTNLEDEKIILICSKI</sequence>
<dbReference type="AlphaFoldDB" id="A0A7K1GAT1"/>
<organism evidence="3 4">
    <name type="scientific">Winogradskyella ouciana</name>
    <dbReference type="NCBI Taxonomy" id="2608631"/>
    <lineage>
        <taxon>Bacteria</taxon>
        <taxon>Pseudomonadati</taxon>
        <taxon>Bacteroidota</taxon>
        <taxon>Flavobacteriia</taxon>
        <taxon>Flavobacteriales</taxon>
        <taxon>Flavobacteriaceae</taxon>
        <taxon>Winogradskyella</taxon>
    </lineage>
</organism>
<dbReference type="RefSeq" id="WP_155087349.1">
    <property type="nucleotide sequence ID" value="NZ_WJYA01000002.1"/>
</dbReference>
<protein>
    <submittedName>
        <fullName evidence="3">Class I SAM-dependent methyltransferase</fullName>
    </submittedName>
</protein>
<feature type="domain" description="THUMP-like" evidence="1">
    <location>
        <begin position="322"/>
        <end position="391"/>
    </location>
</feature>
<comment type="caution">
    <text evidence="3">The sequence shown here is derived from an EMBL/GenBank/DDBJ whole genome shotgun (WGS) entry which is preliminary data.</text>
</comment>
<dbReference type="InterPro" id="IPR041497">
    <property type="entry name" value="Thump-like"/>
</dbReference>
<keyword evidence="3" id="KW-0489">Methyltransferase</keyword>
<dbReference type="Gene3D" id="3.40.50.150">
    <property type="entry name" value="Vaccinia Virus protein VP39"/>
    <property type="match status" value="1"/>
</dbReference>
<reference evidence="3 4" key="1">
    <citation type="submission" date="2019-11" db="EMBL/GenBank/DDBJ databases">
        <title>Winogradskyella ouciana sp. nov., isolated from the hadal seawater of the Mariana Trench.</title>
        <authorList>
            <person name="Liu R."/>
        </authorList>
    </citation>
    <scope>NUCLEOTIDE SEQUENCE [LARGE SCALE GENOMIC DNA]</scope>
    <source>
        <strain evidence="3 4">ZXX205</strain>
    </source>
</reference>
<dbReference type="EMBL" id="WJYA01000002">
    <property type="protein sequence ID" value="MTE25504.1"/>
    <property type="molecule type" value="Genomic_DNA"/>
</dbReference>
<evidence type="ECO:0000259" key="1">
    <source>
        <dbReference type="Pfam" id="PF18096"/>
    </source>
</evidence>
<dbReference type="Gene3D" id="1.10.10.1110">
    <property type="entry name" value="Methyltransferase PG1098, N-terminal domain"/>
    <property type="match status" value="1"/>
</dbReference>
<dbReference type="InterPro" id="IPR054168">
    <property type="entry name" value="PG_1098_Fer"/>
</dbReference>